<organism evidence="9 10">
    <name type="scientific">Odynerus spinipes</name>
    <dbReference type="NCBI Taxonomy" id="1348599"/>
    <lineage>
        <taxon>Eukaryota</taxon>
        <taxon>Metazoa</taxon>
        <taxon>Ecdysozoa</taxon>
        <taxon>Arthropoda</taxon>
        <taxon>Hexapoda</taxon>
        <taxon>Insecta</taxon>
        <taxon>Pterygota</taxon>
        <taxon>Neoptera</taxon>
        <taxon>Endopterygota</taxon>
        <taxon>Hymenoptera</taxon>
        <taxon>Apocrita</taxon>
        <taxon>Aculeata</taxon>
        <taxon>Vespoidea</taxon>
        <taxon>Vespidae</taxon>
        <taxon>Eumeninae</taxon>
        <taxon>Odynerus</taxon>
    </lineage>
</organism>
<dbReference type="EC" id="2.1.1.-" evidence="6"/>
<dbReference type="PIRSF" id="PIRSF036946">
    <property type="entry name" value="Arg_N-mtase"/>
    <property type="match status" value="1"/>
</dbReference>
<reference evidence="9" key="2">
    <citation type="journal article" date="2023" name="Commun. Biol.">
        <title>Intrasexual cuticular hydrocarbon dimorphism in a wasp sheds light on hydrocarbon biosynthesis genes in Hymenoptera.</title>
        <authorList>
            <person name="Moris V.C."/>
            <person name="Podsiadlowski L."/>
            <person name="Martin S."/>
            <person name="Oeyen J.P."/>
            <person name="Donath A."/>
            <person name="Petersen M."/>
            <person name="Wilbrandt J."/>
            <person name="Misof B."/>
            <person name="Liedtke D."/>
            <person name="Thamm M."/>
            <person name="Scheiner R."/>
            <person name="Schmitt T."/>
            <person name="Niehuis O."/>
        </authorList>
    </citation>
    <scope>NUCLEOTIDE SEQUENCE</scope>
    <source>
        <strain evidence="9">GBR_01_08_01A</strain>
    </source>
</reference>
<evidence type="ECO:0000259" key="8">
    <source>
        <dbReference type="Pfam" id="PF22528"/>
    </source>
</evidence>
<dbReference type="PROSITE" id="PS51678">
    <property type="entry name" value="SAM_MT_PRMT"/>
    <property type="match status" value="2"/>
</dbReference>
<dbReference type="SUPFAM" id="SSF53335">
    <property type="entry name" value="S-adenosyl-L-methionine-dependent methyltransferases"/>
    <property type="match status" value="2"/>
</dbReference>
<dbReference type="FunFam" id="3.40.50.150:FF:000070">
    <property type="entry name" value="Protein arginine N-methyltransferase 7"/>
    <property type="match status" value="1"/>
</dbReference>
<dbReference type="Gene3D" id="3.40.50.150">
    <property type="entry name" value="Vaccinia Virus protein VP39"/>
    <property type="match status" value="2"/>
</dbReference>
<dbReference type="Pfam" id="PF06325">
    <property type="entry name" value="PrmA"/>
    <property type="match status" value="1"/>
</dbReference>
<evidence type="ECO:0000256" key="6">
    <source>
        <dbReference type="PIRNR" id="PIRNR036946"/>
    </source>
</evidence>
<reference evidence="9" key="1">
    <citation type="submission" date="2021-08" db="EMBL/GenBank/DDBJ databases">
        <authorList>
            <person name="Misof B."/>
            <person name="Oliver O."/>
            <person name="Podsiadlowski L."/>
            <person name="Donath A."/>
            <person name="Peters R."/>
            <person name="Mayer C."/>
            <person name="Rust J."/>
            <person name="Gunkel S."/>
            <person name="Lesny P."/>
            <person name="Martin S."/>
            <person name="Oeyen J.P."/>
            <person name="Petersen M."/>
            <person name="Panagiotis P."/>
            <person name="Wilbrandt J."/>
            <person name="Tanja T."/>
        </authorList>
    </citation>
    <scope>NUCLEOTIDE SEQUENCE</scope>
    <source>
        <strain evidence="9">GBR_01_08_01A</strain>
        <tissue evidence="9">Thorax + abdomen</tissue>
    </source>
</reference>
<evidence type="ECO:0000256" key="5">
    <source>
        <dbReference type="ARBA" id="ARBA00025081"/>
    </source>
</evidence>
<keyword evidence="10" id="KW-1185">Reference proteome</keyword>
<dbReference type="PANTHER" id="PTHR11006:SF4">
    <property type="entry name" value="PROTEIN ARGININE N-METHYLTRANSFERASE 7"/>
    <property type="match status" value="1"/>
</dbReference>
<comment type="function">
    <text evidence="5">Essential arginine methyltransferase that can both catalyze the formation of omega-N monomethylarginine (MMA) and symmetrical dimethylarginine (sDMA). Specifically mediates the symmetrical dimethylation of arginine residues in the small nuclear ribonucleoproteins SmD1 and SmD3.</text>
</comment>
<dbReference type="Gene3D" id="2.70.160.11">
    <property type="entry name" value="Hnrnp arginine n-methyltransferase1"/>
    <property type="match status" value="2"/>
</dbReference>
<sequence length="695" mass="78494">MSIFTQCLNPITGTSTWEEKDQDYDYHQEVARSAFADMLHDHERNQKYYVALEAAIRKKHEAGEEANVLDIGTGTGLLSMMAARCGADTITACEAFKPMALCAARIIKENGFGDKIKLIHKRSTEMTVGNNGDMPKKANILVTEVFDTDLIGEGALSTFRHAHETLLEKDSIVIPNSGTMWVQVVESKSVCAWNRIEPIRDVGTQRILVDAASSIKSCSGAAAVHDIQLTRLPHNEFKPLLPPQPIFRFDWSGHTPLKYDDKVCLNVLPIENGTAHAIFMWWDLNMDTEGKVLLSCAPVWEHPDVKKLPHNNINLDEQADLIPWRDHWMQAIYYLPSEIQLSINEEVCLVGYHDEYSFWFDVQKGPKEHVSDCDRPICSCCVHIAYSRTRIGQLNDKKRNNKYIKALSKKIQPNSTCVCFSDGCLLGLAAAQLGAKKVYLLETNFLSQKTIEMFVKTNNLKEKVEIVETVDNLPPADTVDLIFGEPYFISSIVPWENLRFWYLASQYSSQIQRIPIAATIKAVAVEFKDLHKIRAPLGVCEGFDLSSFDKLIQASSDKSDSPLEAQPLWEYPARALSSPFVIKTFDLYTNVYDHKRVQISDDVPILQNGSCNGVALWVDWQLDSEISVSCGPTQEIVPGKRISWDRYTRQGVHIFRNIKDVSCEDLLSWSFAFAPQHGSIELQFKIISRKQNKNG</sequence>
<evidence type="ECO:0000313" key="9">
    <source>
        <dbReference type="EMBL" id="KAK2579831.1"/>
    </source>
</evidence>
<name>A0AAD9RIQ8_9HYME</name>
<dbReference type="GO" id="GO:0016274">
    <property type="term" value="F:protein-arginine N-methyltransferase activity"/>
    <property type="evidence" value="ECO:0007669"/>
    <property type="project" value="InterPro"/>
</dbReference>
<dbReference type="InterPro" id="IPR029063">
    <property type="entry name" value="SAM-dependent_MTases_sf"/>
</dbReference>
<feature type="domain" description="Protein arginine N-methyltransferase" evidence="8">
    <location>
        <begin position="177"/>
        <end position="349"/>
    </location>
</feature>
<evidence type="ECO:0000256" key="4">
    <source>
        <dbReference type="ARBA" id="ARBA00022737"/>
    </source>
</evidence>
<comment type="caution">
    <text evidence="9">The sequence shown here is derived from an EMBL/GenBank/DDBJ whole genome shotgun (WGS) entry which is preliminary data.</text>
</comment>
<keyword evidence="4" id="KW-0677">Repeat</keyword>
<dbReference type="InterPro" id="IPR055135">
    <property type="entry name" value="PRMT_dom"/>
</dbReference>
<dbReference type="Proteomes" id="UP001258017">
    <property type="component" value="Unassembled WGS sequence"/>
</dbReference>
<evidence type="ECO:0000256" key="1">
    <source>
        <dbReference type="ARBA" id="ARBA00022603"/>
    </source>
</evidence>
<comment type="function">
    <text evidence="6">Arginine methyltransferase that can both catalyze the formation of omega-N monomethylarginine (MMA) and symmetrical dimethylarginine (sDMA).</text>
</comment>
<dbReference type="InterPro" id="IPR025799">
    <property type="entry name" value="Arg_MeTrfase"/>
</dbReference>
<accession>A0AAD9RIQ8</accession>
<proteinExistence type="inferred from homology"/>
<evidence type="ECO:0000256" key="2">
    <source>
        <dbReference type="ARBA" id="ARBA00022679"/>
    </source>
</evidence>
<evidence type="ECO:0000256" key="3">
    <source>
        <dbReference type="ARBA" id="ARBA00022691"/>
    </source>
</evidence>
<keyword evidence="3 7" id="KW-0949">S-adenosyl-L-methionine</keyword>
<feature type="domain" description="Protein arginine N-methyltransferase" evidence="8">
    <location>
        <begin position="517"/>
        <end position="686"/>
    </location>
</feature>
<keyword evidence="1 7" id="KW-0489">Methyltransferase</keyword>
<dbReference type="AlphaFoldDB" id="A0AAD9RIQ8"/>
<dbReference type="PANTHER" id="PTHR11006">
    <property type="entry name" value="PROTEIN ARGININE N-METHYLTRANSFERASE"/>
    <property type="match status" value="1"/>
</dbReference>
<evidence type="ECO:0000313" key="10">
    <source>
        <dbReference type="Proteomes" id="UP001258017"/>
    </source>
</evidence>
<dbReference type="Pfam" id="PF22528">
    <property type="entry name" value="PRMT_C"/>
    <property type="match status" value="2"/>
</dbReference>
<dbReference type="GO" id="GO:0042054">
    <property type="term" value="F:histone methyltransferase activity"/>
    <property type="evidence" value="ECO:0007669"/>
    <property type="project" value="TreeGrafter"/>
</dbReference>
<gene>
    <name evidence="9" type="ORF">KPH14_007516</name>
</gene>
<dbReference type="EMBL" id="JAIFRP010000073">
    <property type="protein sequence ID" value="KAK2579831.1"/>
    <property type="molecule type" value="Genomic_DNA"/>
</dbReference>
<keyword evidence="2 7" id="KW-0808">Transferase</keyword>
<dbReference type="FunFam" id="3.40.50.150:FF:000071">
    <property type="entry name" value="Protein arginine N-methyltransferase 7"/>
    <property type="match status" value="1"/>
</dbReference>
<dbReference type="InterPro" id="IPR014644">
    <property type="entry name" value="MeTrfase_PRMT7"/>
</dbReference>
<dbReference type="GO" id="GO:0032259">
    <property type="term" value="P:methylation"/>
    <property type="evidence" value="ECO:0007669"/>
    <property type="project" value="UniProtKB-KW"/>
</dbReference>
<dbReference type="CDD" id="cd02440">
    <property type="entry name" value="AdoMet_MTases"/>
    <property type="match status" value="1"/>
</dbReference>
<protein>
    <recommendedName>
        <fullName evidence="6">Protein arginine N-methyltransferase</fullName>
        <ecNumber evidence="6">2.1.1.-</ecNumber>
    </recommendedName>
</protein>
<evidence type="ECO:0000256" key="7">
    <source>
        <dbReference type="PROSITE-ProRule" id="PRU01015"/>
    </source>
</evidence>
<comment type="similarity">
    <text evidence="6">Belongs to the class I-like SAM-binding methyltransferase superfamily. Protein arginine N-methyltransferase family. PRMT7 subfamily.</text>
</comment>